<keyword evidence="4" id="KW-1185">Reference proteome</keyword>
<dbReference type="RefSeq" id="YP_009322655.1">
    <property type="nucleotide sequence ID" value="NC_031922.1"/>
</dbReference>
<evidence type="ECO:0000313" key="5">
    <source>
        <dbReference type="Proteomes" id="UP000240393"/>
    </source>
</evidence>
<dbReference type="Proteomes" id="UP000202784">
    <property type="component" value="Segment"/>
</dbReference>
<dbReference type="KEGG" id="vg:30307805"/>
<protein>
    <submittedName>
        <fullName evidence="2">Uncharacterized protein</fullName>
    </submittedName>
</protein>
<organism evidence="2 6">
    <name type="scientific">Synechococcus phage S-CAM9</name>
    <dbReference type="NCBI Taxonomy" id="1883369"/>
    <lineage>
        <taxon>Viruses</taxon>
        <taxon>Duplodnaviria</taxon>
        <taxon>Heunggongvirae</taxon>
        <taxon>Uroviricota</taxon>
        <taxon>Caudoviricetes</taxon>
        <taxon>Pantevenvirales</taxon>
        <taxon>Kyanoviridae</taxon>
        <taxon>Kanaloavirus</taxon>
        <taxon>Kanaloavirus scam9</taxon>
    </lineage>
</organism>
<proteinExistence type="predicted"/>
<dbReference type="EMBL" id="KU686204">
    <property type="protein sequence ID" value="AOV60366.1"/>
    <property type="molecule type" value="Genomic_DNA"/>
</dbReference>
<evidence type="ECO:0000313" key="6">
    <source>
        <dbReference type="Proteomes" id="UP000241903"/>
    </source>
</evidence>
<evidence type="ECO:0000313" key="2">
    <source>
        <dbReference type="EMBL" id="AOV60594.1"/>
    </source>
</evidence>
<evidence type="ECO:0000313" key="1">
    <source>
        <dbReference type="EMBL" id="AOV60366.1"/>
    </source>
</evidence>
<evidence type="ECO:0000313" key="3">
    <source>
        <dbReference type="EMBL" id="AOV60823.1"/>
    </source>
</evidence>
<sequence>MWYEWYELFQDPARRRTSACQEARKRWSECANDMNAMIAAEVDPEVFAKLFGPR</sequence>
<gene>
    <name evidence="3" type="ORF">N161109_220</name>
    <name evidence="1" type="ORF">S050808_219</name>
    <name evidence="2" type="ORF">S820908_219</name>
</gene>
<dbReference type="Proteomes" id="UP000241903">
    <property type="component" value="Segment"/>
</dbReference>
<accession>A0A1D8KPR2</accession>
<dbReference type="EMBL" id="KU686206">
    <property type="protein sequence ID" value="AOV60823.1"/>
    <property type="molecule type" value="Genomic_DNA"/>
</dbReference>
<dbReference type="GeneID" id="30307805"/>
<name>A0A1D8KPR2_9CAUD</name>
<reference evidence="4 5" key="1">
    <citation type="journal article" date="2016" name="Virology">
        <title>The genomic content and context of auxiliary metabolic genes in marine cyanomyoviruses.</title>
        <authorList>
            <person name="Crummett L.T."/>
            <person name="Puxty R.J."/>
            <person name="Weihe C."/>
            <person name="Marston M.F."/>
            <person name="Martiny J.B."/>
        </authorList>
    </citation>
    <scope>NUCLEOTIDE SEQUENCE [LARGE SCALE GENOMIC DNA]</scope>
    <source>
        <strain evidence="1">0808SB05</strain>
        <strain evidence="2">0908SB82</strain>
        <strain evidence="3">1109NB16</strain>
    </source>
</reference>
<evidence type="ECO:0000313" key="4">
    <source>
        <dbReference type="Proteomes" id="UP000202784"/>
    </source>
</evidence>
<dbReference type="EMBL" id="KU686205">
    <property type="protein sequence ID" value="AOV60594.1"/>
    <property type="molecule type" value="Genomic_DNA"/>
</dbReference>
<dbReference type="Proteomes" id="UP000240393">
    <property type="component" value="Segment"/>
</dbReference>